<dbReference type="InterPro" id="IPR000276">
    <property type="entry name" value="GPCR_Rhodpsn"/>
</dbReference>
<keyword evidence="2" id="KW-1003">Cell membrane</keyword>
<feature type="transmembrane region" description="Helical" evidence="9">
    <location>
        <begin position="51"/>
        <end position="73"/>
    </location>
</feature>
<evidence type="ECO:0000256" key="2">
    <source>
        <dbReference type="ARBA" id="ARBA00022475"/>
    </source>
</evidence>
<evidence type="ECO:0000313" key="11">
    <source>
        <dbReference type="EMBL" id="OQV17315.1"/>
    </source>
</evidence>
<comment type="caution">
    <text evidence="11">The sequence shown here is derived from an EMBL/GenBank/DDBJ whole genome shotgun (WGS) entry which is preliminary data.</text>
</comment>
<evidence type="ECO:0000256" key="4">
    <source>
        <dbReference type="ARBA" id="ARBA00022989"/>
    </source>
</evidence>
<feature type="transmembrane region" description="Helical" evidence="9">
    <location>
        <begin position="242"/>
        <end position="268"/>
    </location>
</feature>
<feature type="transmembrane region" description="Helical" evidence="9">
    <location>
        <begin position="280"/>
        <end position="301"/>
    </location>
</feature>
<evidence type="ECO:0000256" key="9">
    <source>
        <dbReference type="SAM" id="Phobius"/>
    </source>
</evidence>
<protein>
    <recommendedName>
        <fullName evidence="10">G-protein coupled receptors family 1 profile domain-containing protein</fullName>
    </recommendedName>
</protein>
<dbReference type="CDD" id="cd00637">
    <property type="entry name" value="7tm_classA_rhodopsin-like"/>
    <property type="match status" value="1"/>
</dbReference>
<evidence type="ECO:0000256" key="6">
    <source>
        <dbReference type="ARBA" id="ARBA00023136"/>
    </source>
</evidence>
<dbReference type="Gene3D" id="1.20.1070.10">
    <property type="entry name" value="Rhodopsin 7-helix transmembrane proteins"/>
    <property type="match status" value="1"/>
</dbReference>
<dbReference type="InterPro" id="IPR050569">
    <property type="entry name" value="TAAR"/>
</dbReference>
<keyword evidence="12" id="KW-1185">Reference proteome</keyword>
<keyword evidence="6 9" id="KW-0472">Membrane</keyword>
<dbReference type="InterPro" id="IPR017452">
    <property type="entry name" value="GPCR_Rhodpsn_7TM"/>
</dbReference>
<evidence type="ECO:0000259" key="10">
    <source>
        <dbReference type="PROSITE" id="PS50262"/>
    </source>
</evidence>
<keyword evidence="3 9" id="KW-0812">Transmembrane</keyword>
<feature type="transmembrane region" description="Helical" evidence="9">
    <location>
        <begin position="163"/>
        <end position="187"/>
    </location>
</feature>
<feature type="transmembrane region" description="Helical" evidence="9">
    <location>
        <begin position="16"/>
        <end position="39"/>
    </location>
</feature>
<dbReference type="AlphaFoldDB" id="A0A1W0WQ37"/>
<keyword evidence="7" id="KW-0675">Receptor</keyword>
<evidence type="ECO:0000256" key="7">
    <source>
        <dbReference type="ARBA" id="ARBA00023170"/>
    </source>
</evidence>
<feature type="domain" description="G-protein coupled receptors family 1 profile" evidence="10">
    <location>
        <begin position="30"/>
        <end position="298"/>
    </location>
</feature>
<dbReference type="SUPFAM" id="SSF81321">
    <property type="entry name" value="Family A G protein-coupled receptor-like"/>
    <property type="match status" value="1"/>
</dbReference>
<reference evidence="12" key="1">
    <citation type="submission" date="2017-01" db="EMBL/GenBank/DDBJ databases">
        <title>Comparative genomics of anhydrobiosis in the tardigrade Hypsibius dujardini.</title>
        <authorList>
            <person name="Yoshida Y."/>
            <person name="Koutsovoulos G."/>
            <person name="Laetsch D."/>
            <person name="Stevens L."/>
            <person name="Kumar S."/>
            <person name="Horikawa D."/>
            <person name="Ishino K."/>
            <person name="Komine S."/>
            <person name="Tomita M."/>
            <person name="Blaxter M."/>
            <person name="Arakawa K."/>
        </authorList>
    </citation>
    <scope>NUCLEOTIDE SEQUENCE [LARGE SCALE GENOMIC DNA]</scope>
    <source>
        <strain evidence="12">Z151</strain>
    </source>
</reference>
<evidence type="ECO:0000256" key="5">
    <source>
        <dbReference type="ARBA" id="ARBA00023040"/>
    </source>
</evidence>
<evidence type="ECO:0000256" key="1">
    <source>
        <dbReference type="ARBA" id="ARBA00004651"/>
    </source>
</evidence>
<keyword evidence="4 9" id="KW-1133">Transmembrane helix</keyword>
<keyword evidence="8" id="KW-0807">Transducer</keyword>
<organism evidence="11 12">
    <name type="scientific">Hypsibius exemplaris</name>
    <name type="common">Freshwater tardigrade</name>
    <dbReference type="NCBI Taxonomy" id="2072580"/>
    <lineage>
        <taxon>Eukaryota</taxon>
        <taxon>Metazoa</taxon>
        <taxon>Ecdysozoa</taxon>
        <taxon>Tardigrada</taxon>
        <taxon>Eutardigrada</taxon>
        <taxon>Parachela</taxon>
        <taxon>Hypsibioidea</taxon>
        <taxon>Hypsibiidae</taxon>
        <taxon>Hypsibius</taxon>
    </lineage>
</organism>
<evidence type="ECO:0000313" key="12">
    <source>
        <dbReference type="Proteomes" id="UP000192578"/>
    </source>
</evidence>
<dbReference type="PROSITE" id="PS50262">
    <property type="entry name" value="G_PROTEIN_RECEP_F1_2"/>
    <property type="match status" value="1"/>
</dbReference>
<evidence type="ECO:0000256" key="3">
    <source>
        <dbReference type="ARBA" id="ARBA00022692"/>
    </source>
</evidence>
<dbReference type="PRINTS" id="PR00237">
    <property type="entry name" value="GPCRRHODOPSN"/>
</dbReference>
<comment type="subcellular location">
    <subcellularLocation>
        <location evidence="1">Cell membrane</location>
        <topology evidence="1">Multi-pass membrane protein</topology>
    </subcellularLocation>
</comment>
<feature type="transmembrane region" description="Helical" evidence="9">
    <location>
        <begin position="135"/>
        <end position="156"/>
    </location>
</feature>
<dbReference type="GO" id="GO:0004930">
    <property type="term" value="F:G protein-coupled receptor activity"/>
    <property type="evidence" value="ECO:0007669"/>
    <property type="project" value="UniProtKB-KW"/>
</dbReference>
<dbReference type="Proteomes" id="UP000192578">
    <property type="component" value="Unassembled WGS sequence"/>
</dbReference>
<dbReference type="EMBL" id="MTYJ01000062">
    <property type="protein sequence ID" value="OQV17315.1"/>
    <property type="molecule type" value="Genomic_DNA"/>
</dbReference>
<proteinExistence type="predicted"/>
<gene>
    <name evidence="11" type="ORF">BV898_08564</name>
</gene>
<dbReference type="PANTHER" id="PTHR24249">
    <property type="entry name" value="HISTAMINE RECEPTOR-RELATED G-PROTEIN COUPLED RECEPTOR"/>
    <property type="match status" value="1"/>
</dbReference>
<dbReference type="PANTHER" id="PTHR24249:SF372">
    <property type="entry name" value="G-PROTEIN COUPLED RECEPTORS FAMILY 1 PROFILE DOMAIN-CONTAINING PROTEIN"/>
    <property type="match status" value="1"/>
</dbReference>
<evidence type="ECO:0000256" key="8">
    <source>
        <dbReference type="ARBA" id="ARBA00023224"/>
    </source>
</evidence>
<dbReference type="GO" id="GO:0005886">
    <property type="term" value="C:plasma membrane"/>
    <property type="evidence" value="ECO:0007669"/>
    <property type="project" value="UniProtKB-SubCell"/>
</dbReference>
<accession>A0A1W0WQ37</accession>
<sequence>MNISSDQKEFPSHLHVVTWFSLSIATSVGGSVMLILLLASSVYHKKLAGGSTVLIAHLMLIQLLHCAVLLPILTVNSFTALTHRKDVLQLDCSVLSLIHITAIQADNWASLFLAINRYVAIVVPHFYRKLVTRNAILASLLLPWLIGVAVTLPVYFGFGGIFLWSAPCAFCAIFISGATSLYGAVFWPTLGTYVPIILMGMIYLALFGRLAAANSARRRSIDKTVLKGGAAVLLRKQERQIVIAKMLVAGYVWYSLCILPGPIILTVFPVLHSTHPMLANWINGFVTLCAFAASPFIFLALSSDYRSNIRRLVMRQEYSSAGPEGRANWEKSRPLLKDSQLNCAITG</sequence>
<name>A0A1W0WQ37_HYPEX</name>
<feature type="transmembrane region" description="Helical" evidence="9">
    <location>
        <begin position="193"/>
        <end position="212"/>
    </location>
</feature>
<dbReference type="OrthoDB" id="6147740at2759"/>
<keyword evidence="5" id="KW-0297">G-protein coupled receptor</keyword>
<dbReference type="Pfam" id="PF00001">
    <property type="entry name" value="7tm_1"/>
    <property type="match status" value="1"/>
</dbReference>